<evidence type="ECO:0000313" key="1">
    <source>
        <dbReference type="EMBL" id="CAB9529965.1"/>
    </source>
</evidence>
<organism evidence="1 2">
    <name type="scientific">Seminavis robusta</name>
    <dbReference type="NCBI Taxonomy" id="568900"/>
    <lineage>
        <taxon>Eukaryota</taxon>
        <taxon>Sar</taxon>
        <taxon>Stramenopiles</taxon>
        <taxon>Ochrophyta</taxon>
        <taxon>Bacillariophyta</taxon>
        <taxon>Bacillariophyceae</taxon>
        <taxon>Bacillariophycidae</taxon>
        <taxon>Naviculales</taxon>
        <taxon>Naviculaceae</taxon>
        <taxon>Seminavis</taxon>
    </lineage>
</organism>
<accession>A0A9N8F0Y2</accession>
<evidence type="ECO:0000313" key="2">
    <source>
        <dbReference type="Proteomes" id="UP001153069"/>
    </source>
</evidence>
<dbReference type="EMBL" id="CAICTM010002688">
    <property type="protein sequence ID" value="CAB9529965.1"/>
    <property type="molecule type" value="Genomic_DNA"/>
</dbReference>
<reference evidence="1" key="1">
    <citation type="submission" date="2020-06" db="EMBL/GenBank/DDBJ databases">
        <authorList>
            <consortium name="Plant Systems Biology data submission"/>
        </authorList>
    </citation>
    <scope>NUCLEOTIDE SEQUENCE</scope>
    <source>
        <strain evidence="1">D6</strain>
    </source>
</reference>
<sequence>MELFQQNYDMEAYQATLFAEAGINETEILEETNMQEEGMPSLLSLRERFRTFAAAAANQTALMQAIRNRPQQIQAMQGILQKCTATPLGRTNKYKYKYKYKYNKQQTTNNKQQTTNKQSGEIQYKGFHLEAGLALDGSFTQMIYSGGQWGRVCLGGLHLGAQVSCVCGCVYTLDAFLVPCVYWLAAIDIPVGFFPYSLSVV</sequence>
<protein>
    <submittedName>
        <fullName evidence="1">Uncharacterized protein</fullName>
    </submittedName>
</protein>
<proteinExistence type="predicted"/>
<gene>
    <name evidence="1" type="ORF">SEMRO_2690_G334740.1</name>
</gene>
<dbReference type="Proteomes" id="UP001153069">
    <property type="component" value="Unassembled WGS sequence"/>
</dbReference>
<name>A0A9N8F0Y2_9STRA</name>
<dbReference type="AlphaFoldDB" id="A0A9N8F0Y2"/>
<comment type="caution">
    <text evidence="1">The sequence shown here is derived from an EMBL/GenBank/DDBJ whole genome shotgun (WGS) entry which is preliminary data.</text>
</comment>
<keyword evidence="2" id="KW-1185">Reference proteome</keyword>